<accession>I4IN11</accession>
<dbReference type="NCBIfam" id="TIGR02595">
    <property type="entry name" value="PEP_CTERM"/>
    <property type="match status" value="1"/>
</dbReference>
<dbReference type="Proteomes" id="UP000004047">
    <property type="component" value="Unassembled WGS sequence"/>
</dbReference>
<evidence type="ECO:0000313" key="1">
    <source>
        <dbReference type="EMBL" id="CCI35685.1"/>
    </source>
</evidence>
<evidence type="ECO:0008006" key="3">
    <source>
        <dbReference type="Google" id="ProtNLM"/>
    </source>
</evidence>
<dbReference type="InterPro" id="IPR026374">
    <property type="entry name" value="Cyano_PEP"/>
</dbReference>
<dbReference type="InterPro" id="IPR013424">
    <property type="entry name" value="Ice-binding_C"/>
</dbReference>
<evidence type="ECO:0000313" key="2">
    <source>
        <dbReference type="Proteomes" id="UP000004047"/>
    </source>
</evidence>
<gene>
    <name evidence="1" type="ORF">MICAK_1830002</name>
</gene>
<dbReference type="NCBIfam" id="TIGR04155">
    <property type="entry name" value="cyano_PEP"/>
    <property type="match status" value="1"/>
</dbReference>
<sequence>MNRFGLGYGDIALHFGVNAPAAQIGSLGYFPGGTPFTSGVLSSVVLPPGGGFTVVDTQFSVPFSLDVDQPASLYMGIGDNGIGGPQGGSIQVIFDFSDNIYFGGSILGFTPDQGFALTSVTLANGTSLEDAGLKFEFILENTVLTAGASAFDDRGAGLTINSVVATQDPSNIAAVFPFNGTATAKLEGGIDGFNPNTNALADLDVNVEPDPLVFDLAFATVSGANNIKLTRISQPTSTPEPSTILGLGVLVFGAFCQRKLSQGKKSKQDN</sequence>
<reference evidence="1 2" key="1">
    <citation type="submission" date="2012-04" db="EMBL/GenBank/DDBJ databases">
        <authorList>
            <person name="Genoscope - CEA"/>
        </authorList>
    </citation>
    <scope>NUCLEOTIDE SEQUENCE [LARGE SCALE GENOMIC DNA]</scope>
    <source>
        <strain evidence="1 2">9701</strain>
    </source>
</reference>
<organism evidence="1 2">
    <name type="scientific">Microcystis aeruginosa PCC 9701</name>
    <dbReference type="NCBI Taxonomy" id="721123"/>
    <lineage>
        <taxon>Bacteria</taxon>
        <taxon>Bacillati</taxon>
        <taxon>Cyanobacteriota</taxon>
        <taxon>Cyanophyceae</taxon>
        <taxon>Oscillatoriophycideae</taxon>
        <taxon>Chroococcales</taxon>
        <taxon>Microcystaceae</taxon>
        <taxon>Microcystis</taxon>
    </lineage>
</organism>
<proteinExistence type="predicted"/>
<dbReference type="EMBL" id="CAIQ01000094">
    <property type="protein sequence ID" value="CCI35685.1"/>
    <property type="molecule type" value="Genomic_DNA"/>
</dbReference>
<comment type="caution">
    <text evidence="1">The sequence shown here is derived from an EMBL/GenBank/DDBJ whole genome shotgun (WGS) entry which is preliminary data.</text>
</comment>
<dbReference type="AlphaFoldDB" id="I4IN11"/>
<dbReference type="HOGENOM" id="CLU_1029785_0_0_3"/>
<name>I4IN11_MICAE</name>
<protein>
    <recommendedName>
        <fullName evidence="3">PEP-CTERM protein-sorting domain-containing protein</fullName>
    </recommendedName>
</protein>
<dbReference type="RefSeq" id="WP_002801958.1">
    <property type="nucleotide sequence ID" value="NZ_HE974173.1"/>
</dbReference>